<dbReference type="Proteomes" id="UP001153620">
    <property type="component" value="Chromosome 3"/>
</dbReference>
<gene>
    <name evidence="4" type="ORF">CHIRRI_LOCUS9653</name>
</gene>
<evidence type="ECO:0000313" key="5">
    <source>
        <dbReference type="Proteomes" id="UP001153620"/>
    </source>
</evidence>
<dbReference type="AlphaFoldDB" id="A0A9N9RX08"/>
<feature type="transmembrane region" description="Helical" evidence="3">
    <location>
        <begin position="12"/>
        <end position="29"/>
    </location>
</feature>
<reference evidence="4" key="1">
    <citation type="submission" date="2022-01" db="EMBL/GenBank/DDBJ databases">
        <authorList>
            <person name="King R."/>
        </authorList>
    </citation>
    <scope>NUCLEOTIDE SEQUENCE</scope>
</reference>
<keyword evidence="3" id="KW-0472">Membrane</keyword>
<proteinExistence type="inferred from homology"/>
<organism evidence="4 5">
    <name type="scientific">Chironomus riparius</name>
    <dbReference type="NCBI Taxonomy" id="315576"/>
    <lineage>
        <taxon>Eukaryota</taxon>
        <taxon>Metazoa</taxon>
        <taxon>Ecdysozoa</taxon>
        <taxon>Arthropoda</taxon>
        <taxon>Hexapoda</taxon>
        <taxon>Insecta</taxon>
        <taxon>Pterygota</taxon>
        <taxon>Neoptera</taxon>
        <taxon>Endopterygota</taxon>
        <taxon>Diptera</taxon>
        <taxon>Nematocera</taxon>
        <taxon>Chironomoidea</taxon>
        <taxon>Chironomidae</taxon>
        <taxon>Chironominae</taxon>
        <taxon>Chironomus</taxon>
    </lineage>
</organism>
<name>A0A9N9RX08_9DIPT</name>
<keyword evidence="1" id="KW-0560">Oxidoreductase</keyword>
<keyword evidence="3" id="KW-0812">Transmembrane</keyword>
<protein>
    <submittedName>
        <fullName evidence="4">Uncharacterized protein</fullName>
    </submittedName>
</protein>
<reference evidence="4" key="2">
    <citation type="submission" date="2022-10" db="EMBL/GenBank/DDBJ databases">
        <authorList>
            <consortium name="ENA_rothamsted_submissions"/>
            <consortium name="culmorum"/>
            <person name="King R."/>
        </authorList>
    </citation>
    <scope>NUCLEOTIDE SEQUENCE</scope>
</reference>
<dbReference type="EMBL" id="OU895879">
    <property type="protein sequence ID" value="CAG9806799.1"/>
    <property type="molecule type" value="Genomic_DNA"/>
</dbReference>
<dbReference type="GO" id="GO:0016491">
    <property type="term" value="F:oxidoreductase activity"/>
    <property type="evidence" value="ECO:0007669"/>
    <property type="project" value="UniProtKB-KW"/>
</dbReference>
<dbReference type="InterPro" id="IPR002347">
    <property type="entry name" value="SDR_fam"/>
</dbReference>
<keyword evidence="3" id="KW-1133">Transmembrane helix</keyword>
<evidence type="ECO:0000256" key="3">
    <source>
        <dbReference type="SAM" id="Phobius"/>
    </source>
</evidence>
<evidence type="ECO:0000256" key="1">
    <source>
        <dbReference type="ARBA" id="ARBA00023002"/>
    </source>
</evidence>
<keyword evidence="5" id="KW-1185">Reference proteome</keyword>
<comment type="similarity">
    <text evidence="2">Belongs to the short-chain dehydrogenases/reductases (SDR) family.</text>
</comment>
<dbReference type="OrthoDB" id="191139at2759"/>
<sequence>MWSLKYEDFKIYCITAASLLAFVVLRIFIRGKSYKKYTRCDGNVVVITGGNSGIGKETAIELAARFQKEEKQLDILINNAGVMAIPLCRTEDGLEMQMGVNHMGHFLLTNLLLPMLKTSQPSRIVNVSSMAHRWGKIKTDDLNSEKSYSNVYCYANSKLANILFTRELARRLKDTKVTANALHPGVINTELSRHTGEISFFFSKYFVKPAMYIFNKTPKQGAQTTIYAALDPDLENVSGQYFSECGFEKVYEQGLDDDMAKWLWNISEKWTKLSSKSE</sequence>
<dbReference type="Pfam" id="PF00106">
    <property type="entry name" value="adh_short"/>
    <property type="match status" value="1"/>
</dbReference>
<dbReference type="PANTHER" id="PTHR43157:SF31">
    <property type="entry name" value="PHOSPHATIDYLINOSITOL-GLYCAN BIOSYNTHESIS CLASS F PROTEIN"/>
    <property type="match status" value="1"/>
</dbReference>
<dbReference type="InterPro" id="IPR036291">
    <property type="entry name" value="NAD(P)-bd_dom_sf"/>
</dbReference>
<evidence type="ECO:0000256" key="2">
    <source>
        <dbReference type="RuleBase" id="RU000363"/>
    </source>
</evidence>
<dbReference type="PANTHER" id="PTHR43157">
    <property type="entry name" value="PHOSPHATIDYLINOSITOL-GLYCAN BIOSYNTHESIS CLASS F PROTEIN-RELATED"/>
    <property type="match status" value="1"/>
</dbReference>
<dbReference type="Gene3D" id="3.40.50.720">
    <property type="entry name" value="NAD(P)-binding Rossmann-like Domain"/>
    <property type="match status" value="2"/>
</dbReference>
<dbReference type="SUPFAM" id="SSF51735">
    <property type="entry name" value="NAD(P)-binding Rossmann-fold domains"/>
    <property type="match status" value="1"/>
</dbReference>
<dbReference type="PRINTS" id="PR00081">
    <property type="entry name" value="GDHRDH"/>
</dbReference>
<evidence type="ECO:0000313" key="4">
    <source>
        <dbReference type="EMBL" id="CAG9806799.1"/>
    </source>
</evidence>
<accession>A0A9N9RX08</accession>
<dbReference type="PRINTS" id="PR00080">
    <property type="entry name" value="SDRFAMILY"/>
</dbReference>